<protein>
    <recommendedName>
        <fullName evidence="6">3-isopropylmalate dehydratase</fullName>
        <ecNumber evidence="6">4.2.1.33</ecNumber>
    </recommendedName>
</protein>
<dbReference type="RefSeq" id="WP_116518349.1">
    <property type="nucleotide sequence ID" value="NZ_JACCEX010000002.1"/>
</dbReference>
<dbReference type="EMBL" id="QEKO01000002">
    <property type="protein sequence ID" value="PVY62408.1"/>
    <property type="molecule type" value="Genomic_DNA"/>
</dbReference>
<dbReference type="AlphaFoldDB" id="A0A2U1CN24"/>
<dbReference type="UniPathway" id="UPA00048">
    <property type="reaction ID" value="UER00071"/>
</dbReference>
<evidence type="ECO:0000256" key="1">
    <source>
        <dbReference type="ARBA" id="ARBA00000491"/>
    </source>
</evidence>
<dbReference type="PROSITE" id="PS00450">
    <property type="entry name" value="ACONITASE_1"/>
    <property type="match status" value="1"/>
</dbReference>
<evidence type="ECO:0000256" key="6">
    <source>
        <dbReference type="ARBA" id="ARBA00011998"/>
    </source>
</evidence>
<dbReference type="GO" id="GO:0051539">
    <property type="term" value="F:4 iron, 4 sulfur cluster binding"/>
    <property type="evidence" value="ECO:0007669"/>
    <property type="project" value="UniProtKB-KW"/>
</dbReference>
<evidence type="ECO:0000256" key="10">
    <source>
        <dbReference type="ARBA" id="ARBA00022723"/>
    </source>
</evidence>
<comment type="pathway">
    <text evidence="4">Amino-acid biosynthesis; L-leucine biosynthesis; L-leucine from 3-methyl-2-oxobutanoate: step 2/4.</text>
</comment>
<evidence type="ECO:0000256" key="7">
    <source>
        <dbReference type="ARBA" id="ARBA00022430"/>
    </source>
</evidence>
<dbReference type="PANTHER" id="PTHR43822">
    <property type="entry name" value="HOMOACONITASE, MITOCHONDRIAL-RELATED"/>
    <property type="match status" value="1"/>
</dbReference>
<evidence type="ECO:0000256" key="12">
    <source>
        <dbReference type="ARBA" id="ARBA00023014"/>
    </source>
</evidence>
<keyword evidence="7" id="KW-0432">Leucine biosynthesis</keyword>
<dbReference type="InterPro" id="IPR033941">
    <property type="entry name" value="IPMI_cat"/>
</dbReference>
<comment type="cofactor">
    <cofactor evidence="2">
        <name>[4Fe-4S] cluster</name>
        <dbReference type="ChEBI" id="CHEBI:49883"/>
    </cofactor>
</comment>
<dbReference type="OrthoDB" id="9802769at2"/>
<evidence type="ECO:0000256" key="13">
    <source>
        <dbReference type="ARBA" id="ARBA00023239"/>
    </source>
</evidence>
<dbReference type="InterPro" id="IPR001030">
    <property type="entry name" value="Acoase/IPM_deHydtase_lsu_aba"/>
</dbReference>
<comment type="catalytic activity">
    <reaction evidence="1">
        <text>(2R,3S)-3-isopropylmalate = (2S)-2-isopropylmalate</text>
        <dbReference type="Rhea" id="RHEA:32287"/>
        <dbReference type="ChEBI" id="CHEBI:1178"/>
        <dbReference type="ChEBI" id="CHEBI:35121"/>
        <dbReference type="EC" id="4.2.1.33"/>
    </reaction>
</comment>
<dbReference type="GO" id="GO:0009098">
    <property type="term" value="P:L-leucine biosynthetic process"/>
    <property type="evidence" value="ECO:0007669"/>
    <property type="project" value="UniProtKB-UniPathway"/>
</dbReference>
<keyword evidence="11" id="KW-0408">Iron</keyword>
<evidence type="ECO:0000256" key="8">
    <source>
        <dbReference type="ARBA" id="ARBA00022485"/>
    </source>
</evidence>
<dbReference type="Pfam" id="PF00330">
    <property type="entry name" value="Aconitase"/>
    <property type="match status" value="1"/>
</dbReference>
<keyword evidence="10" id="KW-0479">Metal-binding</keyword>
<evidence type="ECO:0000313" key="17">
    <source>
        <dbReference type="Proteomes" id="UP000246145"/>
    </source>
</evidence>
<keyword evidence="14" id="KW-0100">Branched-chain amino acid biosynthesis</keyword>
<sequence length="476" mass="51097">MPERQEAPGPRTLFDKIWESHVIVAKEQGPSLLYIDRDIIHEGSFHAFADLRRRGLKVRSPRQVFGVPDHYVPTNSRSASGAATPEIARMIDTFDENMQWSGVRHFRLDDPRQGIVHVTAPEQGMVLPGFIVVCSDSHTSTNGALGALAFGIGQSENAHVMATQALWQVKPKVMRITVSGERRPGVSAKDVILAIIATIGAAGATGHAIEYAGPVIEAMSIDERLTLCNMSIEAGARCGMVAPDDTTYAYLKGRPHAPQGEIWTKAEQYWRSLPTDPGAVFDAEVHIDGSQIEPMVTWGTSPETAIRIGDAVPDPAAQKDPVAQAAMRAALQYMGLAPGMPLEGVPVDMVFIGSCTNSRLHDLREAARVLAGRKVRVPTWIVPGSGLVRREAEEEGLGRIFVEAGAQWMLPGCSACVAMNGDVVPNGKRCASTSNRNFVGRQGPGARTHLLSPAMAAAAAVSGTITDVRRLELAKA</sequence>
<reference evidence="16 17" key="1">
    <citation type="submission" date="2018-04" db="EMBL/GenBank/DDBJ databases">
        <title>Genomic Encyclopedia of Type Strains, Phase IV (KMG-IV): sequencing the most valuable type-strain genomes for metagenomic binning, comparative biology and taxonomic classification.</title>
        <authorList>
            <person name="Goeker M."/>
        </authorList>
    </citation>
    <scope>NUCLEOTIDE SEQUENCE [LARGE SCALE GENOMIC DNA]</scope>
    <source>
        <strain evidence="16 17">DSM 10065</strain>
    </source>
</reference>
<evidence type="ECO:0000313" key="16">
    <source>
        <dbReference type="EMBL" id="PVY62408.1"/>
    </source>
</evidence>
<dbReference type="SUPFAM" id="SSF53732">
    <property type="entry name" value="Aconitase iron-sulfur domain"/>
    <property type="match status" value="1"/>
</dbReference>
<dbReference type="CDD" id="cd01583">
    <property type="entry name" value="IPMI"/>
    <property type="match status" value="1"/>
</dbReference>
<dbReference type="GO" id="GO:0046872">
    <property type="term" value="F:metal ion binding"/>
    <property type="evidence" value="ECO:0007669"/>
    <property type="project" value="UniProtKB-KW"/>
</dbReference>
<dbReference type="NCBIfam" id="TIGR00170">
    <property type="entry name" value="leuC"/>
    <property type="match status" value="1"/>
</dbReference>
<evidence type="ECO:0000256" key="4">
    <source>
        <dbReference type="ARBA" id="ARBA00004729"/>
    </source>
</evidence>
<keyword evidence="12" id="KW-0411">Iron-sulfur</keyword>
<dbReference type="GO" id="GO:0003861">
    <property type="term" value="F:3-isopropylmalate dehydratase activity"/>
    <property type="evidence" value="ECO:0007669"/>
    <property type="project" value="UniProtKB-EC"/>
</dbReference>
<evidence type="ECO:0000256" key="2">
    <source>
        <dbReference type="ARBA" id="ARBA00001966"/>
    </source>
</evidence>
<gene>
    <name evidence="16" type="ORF">C7440_1901</name>
</gene>
<organism evidence="16 17">
    <name type="scientific">Pusillimonas noertemannii</name>
    <dbReference type="NCBI Taxonomy" id="305977"/>
    <lineage>
        <taxon>Bacteria</taxon>
        <taxon>Pseudomonadati</taxon>
        <taxon>Pseudomonadota</taxon>
        <taxon>Betaproteobacteria</taxon>
        <taxon>Burkholderiales</taxon>
        <taxon>Alcaligenaceae</taxon>
        <taxon>Pusillimonas</taxon>
    </lineage>
</organism>
<dbReference type="InterPro" id="IPR015931">
    <property type="entry name" value="Acnase/IPM_dHydase_lsu_aba_1/3"/>
</dbReference>
<dbReference type="PANTHER" id="PTHR43822:SF9">
    <property type="entry name" value="3-ISOPROPYLMALATE DEHYDRATASE"/>
    <property type="match status" value="1"/>
</dbReference>
<dbReference type="NCBIfam" id="NF009116">
    <property type="entry name" value="PRK12466.1"/>
    <property type="match status" value="1"/>
</dbReference>
<name>A0A2U1CN24_9BURK</name>
<evidence type="ECO:0000256" key="11">
    <source>
        <dbReference type="ARBA" id="ARBA00023004"/>
    </source>
</evidence>
<comment type="subunit">
    <text evidence="5">Heterodimer of LeuC and LeuD.</text>
</comment>
<dbReference type="InterPro" id="IPR018136">
    <property type="entry name" value="Aconitase_4Fe-4S_BS"/>
</dbReference>
<evidence type="ECO:0000259" key="15">
    <source>
        <dbReference type="Pfam" id="PF00330"/>
    </source>
</evidence>
<evidence type="ECO:0000256" key="9">
    <source>
        <dbReference type="ARBA" id="ARBA00022605"/>
    </source>
</evidence>
<feature type="domain" description="Aconitase/3-isopropylmalate dehydratase large subunit alpha/beta/alpha" evidence="15">
    <location>
        <begin position="15"/>
        <end position="463"/>
    </location>
</feature>
<keyword evidence="17" id="KW-1185">Reference proteome</keyword>
<evidence type="ECO:0000256" key="5">
    <source>
        <dbReference type="ARBA" id="ARBA00011271"/>
    </source>
</evidence>
<keyword evidence="9" id="KW-0028">Amino-acid biosynthesis</keyword>
<dbReference type="Proteomes" id="UP000246145">
    <property type="component" value="Unassembled WGS sequence"/>
</dbReference>
<dbReference type="Gene3D" id="3.30.499.10">
    <property type="entry name" value="Aconitase, domain 3"/>
    <property type="match status" value="2"/>
</dbReference>
<dbReference type="EC" id="4.2.1.33" evidence="6"/>
<comment type="function">
    <text evidence="3">Catalyzes the isomerization between 2-isopropylmalate and 3-isopropylmalate, via the formation of 2-isopropylmaleate.</text>
</comment>
<dbReference type="NCBIfam" id="NF004016">
    <property type="entry name" value="PRK05478.1"/>
    <property type="match status" value="1"/>
</dbReference>
<dbReference type="InterPro" id="IPR004430">
    <property type="entry name" value="3-IsopropMal_deHydase_lsu"/>
</dbReference>
<accession>A0A2U1CN24</accession>
<proteinExistence type="predicted"/>
<dbReference type="PRINTS" id="PR00415">
    <property type="entry name" value="ACONITASE"/>
</dbReference>
<keyword evidence="13" id="KW-0456">Lyase</keyword>
<comment type="caution">
    <text evidence="16">The sequence shown here is derived from an EMBL/GenBank/DDBJ whole genome shotgun (WGS) entry which is preliminary data.</text>
</comment>
<evidence type="ECO:0000256" key="3">
    <source>
        <dbReference type="ARBA" id="ARBA00002695"/>
    </source>
</evidence>
<dbReference type="PROSITE" id="PS01244">
    <property type="entry name" value="ACONITASE_2"/>
    <property type="match status" value="1"/>
</dbReference>
<dbReference type="InterPro" id="IPR036008">
    <property type="entry name" value="Aconitase_4Fe-4S_dom"/>
</dbReference>
<keyword evidence="8" id="KW-0004">4Fe-4S</keyword>
<evidence type="ECO:0000256" key="14">
    <source>
        <dbReference type="ARBA" id="ARBA00023304"/>
    </source>
</evidence>
<dbReference type="InterPro" id="IPR050067">
    <property type="entry name" value="IPM_dehydratase_rel_enz"/>
</dbReference>